<dbReference type="Pfam" id="PF04773">
    <property type="entry name" value="FecR"/>
    <property type="match status" value="1"/>
</dbReference>
<evidence type="ECO:0000313" key="5">
    <source>
        <dbReference type="Proteomes" id="UP001595526"/>
    </source>
</evidence>
<accession>A0ABV7JLF3</accession>
<dbReference type="PANTHER" id="PTHR30273">
    <property type="entry name" value="PERIPLASMIC SIGNAL SENSOR AND SIGMA FACTOR ACTIVATOR FECR-RELATED"/>
    <property type="match status" value="1"/>
</dbReference>
<reference evidence="5" key="1">
    <citation type="journal article" date="2019" name="Int. J. Syst. Evol. Microbiol.">
        <title>The Global Catalogue of Microorganisms (GCM) 10K type strain sequencing project: providing services to taxonomists for standard genome sequencing and annotation.</title>
        <authorList>
            <consortium name="The Broad Institute Genomics Platform"/>
            <consortium name="The Broad Institute Genome Sequencing Center for Infectious Disease"/>
            <person name="Wu L."/>
            <person name="Ma J."/>
        </authorList>
    </citation>
    <scope>NUCLEOTIDE SEQUENCE [LARGE SCALE GENOMIC DNA]</scope>
    <source>
        <strain evidence="5">KCTC 52416</strain>
    </source>
</reference>
<dbReference type="Gene3D" id="2.60.120.1440">
    <property type="match status" value="1"/>
</dbReference>
<dbReference type="Gene3D" id="3.55.50.30">
    <property type="match status" value="1"/>
</dbReference>
<feature type="transmembrane region" description="Helical" evidence="1">
    <location>
        <begin position="81"/>
        <end position="105"/>
    </location>
</feature>
<dbReference type="Pfam" id="PF16344">
    <property type="entry name" value="FecR_C"/>
    <property type="match status" value="1"/>
</dbReference>
<evidence type="ECO:0000259" key="2">
    <source>
        <dbReference type="Pfam" id="PF04773"/>
    </source>
</evidence>
<dbReference type="Proteomes" id="UP001595526">
    <property type="component" value="Unassembled WGS sequence"/>
</dbReference>
<keyword evidence="5" id="KW-1185">Reference proteome</keyword>
<evidence type="ECO:0000259" key="3">
    <source>
        <dbReference type="Pfam" id="PF16344"/>
    </source>
</evidence>
<sequence>MGNLQDIYQLFEKYLNNSCSPEEAARLVRIIRSGKRRTDIERVIEKHLENGVDSAADEVVLSRIFAKLDLGEGEKKKGKTAFGYAAVIAAAAILIAATTGLYVYLNSLKTDVMPESANITNDAAPGGNRATLMLEGGESIALSSDQPGIVITDKDISYSDGTKLLTSRCVAHKLVTPKGGQYQITLHDGTKVWLNALSTLTYPKQFATNERVVELEGEAYFEVSTWLEGDRRVPFRVKTKALVAEVLGTQLNINAYEDESTTTTTLLEGAVRVITPQSSASLKPGQQCKAGANGLTVTEVDVETVVDWKNGDFIFADENLKSIMRKVSRWYDVAIVYESKLPDERYNGQISRHKNLSEVLRILELSGGLASKIGNDTVFLSSKHEKAGQLTNY</sequence>
<dbReference type="RefSeq" id="WP_379024042.1">
    <property type="nucleotide sequence ID" value="NZ_JBHRTA010000038.1"/>
</dbReference>
<name>A0ABV7JLF3_9SPHI</name>
<dbReference type="EMBL" id="JBHRTA010000038">
    <property type="protein sequence ID" value="MFC3198920.1"/>
    <property type="molecule type" value="Genomic_DNA"/>
</dbReference>
<keyword evidence="1" id="KW-0472">Membrane</keyword>
<comment type="caution">
    <text evidence="4">The sequence shown here is derived from an EMBL/GenBank/DDBJ whole genome shotgun (WGS) entry which is preliminary data.</text>
</comment>
<protein>
    <submittedName>
        <fullName evidence="4">FecR family protein</fullName>
    </submittedName>
</protein>
<feature type="domain" description="FecR protein" evidence="2">
    <location>
        <begin position="173"/>
        <end position="272"/>
    </location>
</feature>
<dbReference type="InterPro" id="IPR032508">
    <property type="entry name" value="FecR_C"/>
</dbReference>
<keyword evidence="1" id="KW-0812">Transmembrane</keyword>
<dbReference type="PANTHER" id="PTHR30273:SF2">
    <property type="entry name" value="PROTEIN FECR"/>
    <property type="match status" value="1"/>
</dbReference>
<evidence type="ECO:0000256" key="1">
    <source>
        <dbReference type="SAM" id="Phobius"/>
    </source>
</evidence>
<organism evidence="4 5">
    <name type="scientific">Parapedobacter deserti</name>
    <dbReference type="NCBI Taxonomy" id="1912957"/>
    <lineage>
        <taxon>Bacteria</taxon>
        <taxon>Pseudomonadati</taxon>
        <taxon>Bacteroidota</taxon>
        <taxon>Sphingobacteriia</taxon>
        <taxon>Sphingobacteriales</taxon>
        <taxon>Sphingobacteriaceae</taxon>
        <taxon>Parapedobacter</taxon>
    </lineage>
</organism>
<gene>
    <name evidence="4" type="ORF">ACFOET_14955</name>
</gene>
<dbReference type="InterPro" id="IPR006860">
    <property type="entry name" value="FecR"/>
</dbReference>
<dbReference type="InterPro" id="IPR012373">
    <property type="entry name" value="Ferrdict_sens_TM"/>
</dbReference>
<evidence type="ECO:0000313" key="4">
    <source>
        <dbReference type="EMBL" id="MFC3198920.1"/>
    </source>
</evidence>
<feature type="domain" description="Protein FecR C-terminal" evidence="3">
    <location>
        <begin position="312"/>
        <end position="379"/>
    </location>
</feature>
<proteinExistence type="predicted"/>
<keyword evidence="1" id="KW-1133">Transmembrane helix</keyword>